<dbReference type="PANTHER" id="PTHR30069">
    <property type="entry name" value="TONB-DEPENDENT OUTER MEMBRANE RECEPTOR"/>
    <property type="match status" value="1"/>
</dbReference>
<organism evidence="5 6">
    <name type="scientific">Roseisolibacter agri</name>
    <dbReference type="NCBI Taxonomy" id="2014610"/>
    <lineage>
        <taxon>Bacteria</taxon>
        <taxon>Pseudomonadati</taxon>
        <taxon>Gemmatimonadota</taxon>
        <taxon>Gemmatimonadia</taxon>
        <taxon>Gemmatimonadales</taxon>
        <taxon>Gemmatimonadaceae</taxon>
        <taxon>Roseisolibacter</taxon>
    </lineage>
</organism>
<name>A0AA37VDI1_9BACT</name>
<dbReference type="NCBIfam" id="TIGR04057">
    <property type="entry name" value="SusC_RagA_signa"/>
    <property type="match status" value="1"/>
</dbReference>
<dbReference type="PROSITE" id="PS51257">
    <property type="entry name" value="PROKAR_LIPOPROTEIN"/>
    <property type="match status" value="1"/>
</dbReference>
<keyword evidence="2" id="KW-0812">Transmembrane</keyword>
<feature type="domain" description="TonB-dependent receptor plug" evidence="4">
    <location>
        <begin position="57"/>
        <end position="159"/>
    </location>
</feature>
<feature type="region of interest" description="Disordered" evidence="3">
    <location>
        <begin position="36"/>
        <end position="66"/>
    </location>
</feature>
<accession>A0AA37VDI1</accession>
<dbReference type="GO" id="GO:0044718">
    <property type="term" value="P:siderophore transmembrane transport"/>
    <property type="evidence" value="ECO:0007669"/>
    <property type="project" value="TreeGrafter"/>
</dbReference>
<keyword evidence="2" id="KW-0813">Transport</keyword>
<dbReference type="Gene3D" id="2.170.130.10">
    <property type="entry name" value="TonB-dependent receptor, plug domain"/>
    <property type="match status" value="1"/>
</dbReference>
<evidence type="ECO:0000259" key="4">
    <source>
        <dbReference type="Pfam" id="PF07715"/>
    </source>
</evidence>
<sequence length="169" mass="17488">MLRVDVHQRVPHMRAPHAGAVALVLLAAGTAACASGRGKAGDSPRTASDSTASAAGPRAGQVATAKDWENRSTGRVEELFVGRFPGVQVYQAAGGIQVRIRGATSLRGNNEPLYIVDGFPFAPGTDGLITLNPSDIAKIEVLKDAGQIAEYGSRGANGVVRITTKRGGK</sequence>
<proteinExistence type="inferred from homology"/>
<dbReference type="GO" id="GO:0015344">
    <property type="term" value="F:siderophore uptake transmembrane transporter activity"/>
    <property type="evidence" value="ECO:0007669"/>
    <property type="project" value="TreeGrafter"/>
</dbReference>
<dbReference type="PANTHER" id="PTHR30069:SF29">
    <property type="entry name" value="HEMOGLOBIN AND HEMOGLOBIN-HAPTOGLOBIN-BINDING PROTEIN 1-RELATED"/>
    <property type="match status" value="1"/>
</dbReference>
<dbReference type="SUPFAM" id="SSF56935">
    <property type="entry name" value="Porins"/>
    <property type="match status" value="1"/>
</dbReference>
<dbReference type="InterPro" id="IPR037066">
    <property type="entry name" value="Plug_dom_sf"/>
</dbReference>
<evidence type="ECO:0000313" key="6">
    <source>
        <dbReference type="Proteomes" id="UP001161325"/>
    </source>
</evidence>
<dbReference type="GO" id="GO:0009279">
    <property type="term" value="C:cell outer membrane"/>
    <property type="evidence" value="ECO:0007669"/>
    <property type="project" value="UniProtKB-SubCell"/>
</dbReference>
<dbReference type="Proteomes" id="UP001161325">
    <property type="component" value="Unassembled WGS sequence"/>
</dbReference>
<dbReference type="Pfam" id="PF07715">
    <property type="entry name" value="Plug"/>
    <property type="match status" value="1"/>
</dbReference>
<comment type="similarity">
    <text evidence="2">Belongs to the TonB-dependent receptor family.</text>
</comment>
<evidence type="ECO:0000256" key="3">
    <source>
        <dbReference type="SAM" id="MobiDB-lite"/>
    </source>
</evidence>
<dbReference type="InterPro" id="IPR039426">
    <property type="entry name" value="TonB-dep_rcpt-like"/>
</dbReference>
<keyword evidence="6" id="KW-1185">Reference proteome</keyword>
<dbReference type="InterPro" id="IPR023997">
    <property type="entry name" value="TonB-dep_OMP_SusC/RagA_CS"/>
</dbReference>
<comment type="subcellular location">
    <subcellularLocation>
        <location evidence="2">Cell outer membrane</location>
        <topology evidence="2">Multi-pass membrane protein</topology>
    </subcellularLocation>
</comment>
<evidence type="ECO:0000256" key="2">
    <source>
        <dbReference type="PROSITE-ProRule" id="PRU01360"/>
    </source>
</evidence>
<keyword evidence="2" id="KW-0472">Membrane</keyword>
<keyword evidence="2" id="KW-0998">Cell outer membrane</keyword>
<dbReference type="InterPro" id="IPR012910">
    <property type="entry name" value="Plug_dom"/>
</dbReference>
<evidence type="ECO:0000313" key="5">
    <source>
        <dbReference type="EMBL" id="GLC23714.1"/>
    </source>
</evidence>
<protein>
    <recommendedName>
        <fullName evidence="4">TonB-dependent receptor plug domain-containing protein</fullName>
    </recommendedName>
</protein>
<keyword evidence="2" id="KW-1134">Transmembrane beta strand</keyword>
<reference evidence="5" key="1">
    <citation type="submission" date="2022-08" db="EMBL/GenBank/DDBJ databases">
        <title>Draft genome sequencing of Roseisolibacter agri AW1220.</title>
        <authorList>
            <person name="Tobiishi Y."/>
            <person name="Tonouchi A."/>
        </authorList>
    </citation>
    <scope>NUCLEOTIDE SEQUENCE</scope>
    <source>
        <strain evidence="5">AW1220</strain>
    </source>
</reference>
<dbReference type="PROSITE" id="PS52016">
    <property type="entry name" value="TONB_DEPENDENT_REC_3"/>
    <property type="match status" value="1"/>
</dbReference>
<dbReference type="AlphaFoldDB" id="A0AA37VDI1"/>
<dbReference type="EMBL" id="BRXS01000001">
    <property type="protein sequence ID" value="GLC23714.1"/>
    <property type="molecule type" value="Genomic_DNA"/>
</dbReference>
<evidence type="ECO:0000256" key="1">
    <source>
        <dbReference type="ARBA" id="ARBA00022729"/>
    </source>
</evidence>
<keyword evidence="1" id="KW-0732">Signal</keyword>
<gene>
    <name evidence="5" type="ORF">rosag_02270</name>
</gene>
<comment type="caution">
    <text evidence="5">The sequence shown here is derived from an EMBL/GenBank/DDBJ whole genome shotgun (WGS) entry which is preliminary data.</text>
</comment>